<dbReference type="AlphaFoldDB" id="A0A251TSX6"/>
<dbReference type="InParanoid" id="A0A251TSX6"/>
<dbReference type="Proteomes" id="UP000215914">
    <property type="component" value="Chromosome 9"/>
</dbReference>
<dbReference type="EMBL" id="CM007898">
    <property type="protein sequence ID" value="OTG14228.1"/>
    <property type="molecule type" value="Genomic_DNA"/>
</dbReference>
<keyword evidence="2" id="KW-1185">Reference proteome</keyword>
<protein>
    <submittedName>
        <fullName evidence="1">Uncharacterized protein</fullName>
    </submittedName>
</protein>
<proteinExistence type="predicted"/>
<gene>
    <name evidence="1" type="ORF">HannXRQ_Chr09g0247051</name>
</gene>
<name>A0A251TSX6_HELAN</name>
<accession>A0A251TSX6</accession>
<evidence type="ECO:0000313" key="2">
    <source>
        <dbReference type="Proteomes" id="UP000215914"/>
    </source>
</evidence>
<evidence type="ECO:0000313" key="1">
    <source>
        <dbReference type="EMBL" id="OTG14228.1"/>
    </source>
</evidence>
<sequence>MVSSMINLLADPVLRSLTTFRRPFIQPTTDATTASTLNLSPSLSSVKNDASSDSGRRLAWFKIGLRRTISSSENCFQPTFDRTTGQSTVSRTVSNLPILELKLPAKSPSTLCSIVGELVPRRRLKITGYEEAVVMTHRRRRDCNTTRQR</sequence>
<organism evidence="1 2">
    <name type="scientific">Helianthus annuus</name>
    <name type="common">Common sunflower</name>
    <dbReference type="NCBI Taxonomy" id="4232"/>
    <lineage>
        <taxon>Eukaryota</taxon>
        <taxon>Viridiplantae</taxon>
        <taxon>Streptophyta</taxon>
        <taxon>Embryophyta</taxon>
        <taxon>Tracheophyta</taxon>
        <taxon>Spermatophyta</taxon>
        <taxon>Magnoliopsida</taxon>
        <taxon>eudicotyledons</taxon>
        <taxon>Gunneridae</taxon>
        <taxon>Pentapetalae</taxon>
        <taxon>asterids</taxon>
        <taxon>campanulids</taxon>
        <taxon>Asterales</taxon>
        <taxon>Asteraceae</taxon>
        <taxon>Asteroideae</taxon>
        <taxon>Heliantheae alliance</taxon>
        <taxon>Heliantheae</taxon>
        <taxon>Helianthus</taxon>
    </lineage>
</organism>
<reference evidence="2" key="1">
    <citation type="journal article" date="2017" name="Nature">
        <title>The sunflower genome provides insights into oil metabolism, flowering and Asterid evolution.</title>
        <authorList>
            <person name="Badouin H."/>
            <person name="Gouzy J."/>
            <person name="Grassa C.J."/>
            <person name="Murat F."/>
            <person name="Staton S.E."/>
            <person name="Cottret L."/>
            <person name="Lelandais-Briere C."/>
            <person name="Owens G.L."/>
            <person name="Carrere S."/>
            <person name="Mayjonade B."/>
            <person name="Legrand L."/>
            <person name="Gill N."/>
            <person name="Kane N.C."/>
            <person name="Bowers J.E."/>
            <person name="Hubner S."/>
            <person name="Bellec A."/>
            <person name="Berard A."/>
            <person name="Berges H."/>
            <person name="Blanchet N."/>
            <person name="Boniface M.C."/>
            <person name="Brunel D."/>
            <person name="Catrice O."/>
            <person name="Chaidir N."/>
            <person name="Claudel C."/>
            <person name="Donnadieu C."/>
            <person name="Faraut T."/>
            <person name="Fievet G."/>
            <person name="Helmstetter N."/>
            <person name="King M."/>
            <person name="Knapp S.J."/>
            <person name="Lai Z."/>
            <person name="Le Paslier M.C."/>
            <person name="Lippi Y."/>
            <person name="Lorenzon L."/>
            <person name="Mandel J.R."/>
            <person name="Marage G."/>
            <person name="Marchand G."/>
            <person name="Marquand E."/>
            <person name="Bret-Mestries E."/>
            <person name="Morien E."/>
            <person name="Nambeesan S."/>
            <person name="Nguyen T."/>
            <person name="Pegot-Espagnet P."/>
            <person name="Pouilly N."/>
            <person name="Raftis F."/>
            <person name="Sallet E."/>
            <person name="Schiex T."/>
            <person name="Thomas J."/>
            <person name="Vandecasteele C."/>
            <person name="Vares D."/>
            <person name="Vear F."/>
            <person name="Vautrin S."/>
            <person name="Crespi M."/>
            <person name="Mangin B."/>
            <person name="Burke J.M."/>
            <person name="Salse J."/>
            <person name="Munos S."/>
            <person name="Vincourt P."/>
            <person name="Rieseberg L.H."/>
            <person name="Langlade N.B."/>
        </authorList>
    </citation>
    <scope>NUCLEOTIDE SEQUENCE [LARGE SCALE GENOMIC DNA]</scope>
    <source>
        <strain evidence="2">cv. SF193</strain>
    </source>
</reference>